<dbReference type="EMBL" id="JBIWXY010000002">
    <property type="protein sequence ID" value="MFJ5447012.1"/>
    <property type="molecule type" value="Genomic_DNA"/>
</dbReference>
<reference evidence="1 2" key="1">
    <citation type="submission" date="2024-11" db="EMBL/GenBank/DDBJ databases">
        <authorList>
            <person name="Kaparullina E.N."/>
            <person name="Delegan Y.A."/>
            <person name="Doronina N.V."/>
        </authorList>
    </citation>
    <scope>NUCLEOTIDE SEQUENCE [LARGE SCALE GENOMIC DNA]</scope>
    <source>
        <strain evidence="1 2">7sh_L</strain>
    </source>
</reference>
<evidence type="ECO:0000313" key="1">
    <source>
        <dbReference type="EMBL" id="MFJ5447012.1"/>
    </source>
</evidence>
<dbReference type="Proteomes" id="UP001617669">
    <property type="component" value="Unassembled WGS sequence"/>
</dbReference>
<organism evidence="1 2">
    <name type="scientific">Methylobacillus methanolivorans</name>
    <dbReference type="NCBI Taxonomy" id="1848927"/>
    <lineage>
        <taxon>Bacteria</taxon>
        <taxon>Pseudomonadati</taxon>
        <taxon>Pseudomonadota</taxon>
        <taxon>Betaproteobacteria</taxon>
        <taxon>Nitrosomonadales</taxon>
        <taxon>Methylophilaceae</taxon>
        <taxon>Methylobacillus</taxon>
    </lineage>
</organism>
<dbReference type="Gene3D" id="1.10.10.10">
    <property type="entry name" value="Winged helix-like DNA-binding domain superfamily/Winged helix DNA-binding domain"/>
    <property type="match status" value="1"/>
</dbReference>
<sequence>MPSVPVMSRKKFAEIVGVTEDTVTGWINRGYLPVVEIGKYRLVNLALLNKHALDQEFSL</sequence>
<protein>
    <recommendedName>
        <fullName evidence="3">Helix-turn-helix domain-containing protein</fullName>
    </recommendedName>
</protein>
<proteinExistence type="predicted"/>
<accession>A0ABW8GPT9</accession>
<evidence type="ECO:0000313" key="2">
    <source>
        <dbReference type="Proteomes" id="UP001617669"/>
    </source>
</evidence>
<dbReference type="InterPro" id="IPR036388">
    <property type="entry name" value="WH-like_DNA-bd_sf"/>
</dbReference>
<gene>
    <name evidence="1" type="ORF">ACIKP9_12290</name>
</gene>
<dbReference type="InterPro" id="IPR009061">
    <property type="entry name" value="DNA-bd_dom_put_sf"/>
</dbReference>
<dbReference type="SUPFAM" id="SSF46955">
    <property type="entry name" value="Putative DNA-binding domain"/>
    <property type="match status" value="1"/>
</dbReference>
<keyword evidence="2" id="KW-1185">Reference proteome</keyword>
<name>A0ABW8GPT9_9PROT</name>
<evidence type="ECO:0008006" key="3">
    <source>
        <dbReference type="Google" id="ProtNLM"/>
    </source>
</evidence>
<dbReference type="RefSeq" id="WP_245835130.1">
    <property type="nucleotide sequence ID" value="NZ_JBIWXY010000002.1"/>
</dbReference>
<comment type="caution">
    <text evidence="1">The sequence shown here is derived from an EMBL/GenBank/DDBJ whole genome shotgun (WGS) entry which is preliminary data.</text>
</comment>